<comment type="caution">
    <text evidence="4">The sequence shown here is derived from an EMBL/GenBank/DDBJ whole genome shotgun (WGS) entry which is preliminary data.</text>
</comment>
<gene>
    <name evidence="4" type="ORF">DMN91_006288</name>
</gene>
<dbReference type="Proteomes" id="UP000279307">
    <property type="component" value="Chromosome 6"/>
</dbReference>
<evidence type="ECO:0000256" key="2">
    <source>
        <dbReference type="ARBA" id="ARBA00014454"/>
    </source>
</evidence>
<dbReference type="OrthoDB" id="6022at2759"/>
<dbReference type="Pfam" id="PF09736">
    <property type="entry name" value="Bud13"/>
    <property type="match status" value="1"/>
</dbReference>
<proteinExistence type="inferred from homology"/>
<dbReference type="GO" id="GO:0070274">
    <property type="term" value="C:RES complex"/>
    <property type="evidence" value="ECO:0007669"/>
    <property type="project" value="TreeGrafter"/>
</dbReference>
<dbReference type="AlphaFoldDB" id="A0A3L8DN82"/>
<evidence type="ECO:0000313" key="4">
    <source>
        <dbReference type="EMBL" id="RLU21910.1"/>
    </source>
</evidence>
<organism evidence="4">
    <name type="scientific">Ooceraea biroi</name>
    <name type="common">Clonal raider ant</name>
    <name type="synonym">Cerapachys biroi</name>
    <dbReference type="NCBI Taxonomy" id="2015173"/>
    <lineage>
        <taxon>Eukaryota</taxon>
        <taxon>Metazoa</taxon>
        <taxon>Ecdysozoa</taxon>
        <taxon>Arthropoda</taxon>
        <taxon>Hexapoda</taxon>
        <taxon>Insecta</taxon>
        <taxon>Pterygota</taxon>
        <taxon>Neoptera</taxon>
        <taxon>Endopterygota</taxon>
        <taxon>Hymenoptera</taxon>
        <taxon>Apocrita</taxon>
        <taxon>Aculeata</taxon>
        <taxon>Formicoidea</taxon>
        <taxon>Formicidae</taxon>
        <taxon>Dorylinae</taxon>
        <taxon>Ooceraea</taxon>
    </lineage>
</organism>
<sequence length="186" mass="22027">MRNIDYQLTVDEVIRVRLSKTVSGVGQAPIVRDKTGRKRNLEAEAAEEREREIQQREINEKYAKWGKGLKQMEDREEKMKNDLYEMSKPLARYADDADLDRELREQEREGDPMLKYIKQKQIKEGKRKPDPPQYRGSYAPNRFGVKPGHRWDGVDRSNGFEKKWFEAQNAKRARQEEAHKWSTADM</sequence>
<dbReference type="InterPro" id="IPR051112">
    <property type="entry name" value="CWC26_splicing_factor"/>
</dbReference>
<feature type="compositionally biased region" description="Basic and acidic residues" evidence="3">
    <location>
        <begin position="121"/>
        <end position="130"/>
    </location>
</feature>
<evidence type="ECO:0000256" key="3">
    <source>
        <dbReference type="SAM" id="MobiDB-lite"/>
    </source>
</evidence>
<evidence type="ECO:0000256" key="1">
    <source>
        <dbReference type="ARBA" id="ARBA00011069"/>
    </source>
</evidence>
<dbReference type="GO" id="GO:0000398">
    <property type="term" value="P:mRNA splicing, via spliceosome"/>
    <property type="evidence" value="ECO:0007669"/>
    <property type="project" value="TreeGrafter"/>
</dbReference>
<dbReference type="PANTHER" id="PTHR31809:SF0">
    <property type="entry name" value="BUD13 HOMOLOG"/>
    <property type="match status" value="1"/>
</dbReference>
<dbReference type="PANTHER" id="PTHR31809">
    <property type="entry name" value="BUD13 HOMOLOG"/>
    <property type="match status" value="1"/>
</dbReference>
<feature type="compositionally biased region" description="Basic and acidic residues" evidence="3">
    <location>
        <begin position="100"/>
        <end position="112"/>
    </location>
</feature>
<name>A0A3L8DN82_OOCBI</name>
<comment type="similarity">
    <text evidence="1">Belongs to the CWC26 family.</text>
</comment>
<dbReference type="EMBL" id="QOIP01000006">
    <property type="protein sequence ID" value="RLU21910.1"/>
    <property type="molecule type" value="Genomic_DNA"/>
</dbReference>
<dbReference type="InterPro" id="IPR018609">
    <property type="entry name" value="Bud13"/>
</dbReference>
<dbReference type="GO" id="GO:0003723">
    <property type="term" value="F:RNA binding"/>
    <property type="evidence" value="ECO:0007669"/>
    <property type="project" value="TreeGrafter"/>
</dbReference>
<feature type="region of interest" description="Disordered" evidence="3">
    <location>
        <begin position="95"/>
        <end position="154"/>
    </location>
</feature>
<reference evidence="4" key="2">
    <citation type="submission" date="2018-07" db="EMBL/GenBank/DDBJ databases">
        <authorList>
            <person name="Mckenzie S.K."/>
            <person name="Kronauer D.J.C."/>
        </authorList>
    </citation>
    <scope>NUCLEOTIDE SEQUENCE</scope>
    <source>
        <strain evidence="4">Clonal line C1</strain>
    </source>
</reference>
<accession>A0A3L8DN82</accession>
<reference evidence="4" key="1">
    <citation type="journal article" date="2018" name="Genome Res.">
        <title>The genomic architecture and molecular evolution of ant odorant receptors.</title>
        <authorList>
            <person name="McKenzie S.K."/>
            <person name="Kronauer D.J.C."/>
        </authorList>
    </citation>
    <scope>NUCLEOTIDE SEQUENCE [LARGE SCALE GENOMIC DNA]</scope>
    <source>
        <strain evidence="4">Clonal line C1</strain>
    </source>
</reference>
<dbReference type="GO" id="GO:0005684">
    <property type="term" value="C:U2-type spliceosomal complex"/>
    <property type="evidence" value="ECO:0007669"/>
    <property type="project" value="TreeGrafter"/>
</dbReference>
<protein>
    <recommendedName>
        <fullName evidence="2">BUD13 homolog</fullName>
    </recommendedName>
</protein>